<evidence type="ECO:0000259" key="2">
    <source>
        <dbReference type="Pfam" id="PF01823"/>
    </source>
</evidence>
<dbReference type="STRING" id="1573173.A0A161WAE6"/>
<dbReference type="Pfam" id="PF01823">
    <property type="entry name" value="MACPF"/>
    <property type="match status" value="1"/>
</dbReference>
<organism evidence="3 4">
    <name type="scientific">Colletotrichum incanum</name>
    <name type="common">Soybean anthracnose fungus</name>
    <dbReference type="NCBI Taxonomy" id="1573173"/>
    <lineage>
        <taxon>Eukaryota</taxon>
        <taxon>Fungi</taxon>
        <taxon>Dikarya</taxon>
        <taxon>Ascomycota</taxon>
        <taxon>Pezizomycotina</taxon>
        <taxon>Sordariomycetes</taxon>
        <taxon>Hypocreomycetidae</taxon>
        <taxon>Glomerellales</taxon>
        <taxon>Glomerellaceae</taxon>
        <taxon>Colletotrichum</taxon>
        <taxon>Colletotrichum spaethianum species complex</taxon>
    </lineage>
</organism>
<dbReference type="AlphaFoldDB" id="A0A161WAE6"/>
<feature type="region of interest" description="Disordered" evidence="1">
    <location>
        <begin position="560"/>
        <end position="579"/>
    </location>
</feature>
<dbReference type="Proteomes" id="UP000076584">
    <property type="component" value="Unassembled WGS sequence"/>
</dbReference>
<feature type="domain" description="MACPF" evidence="2">
    <location>
        <begin position="445"/>
        <end position="595"/>
    </location>
</feature>
<keyword evidence="4" id="KW-1185">Reference proteome</keyword>
<feature type="compositionally biased region" description="Basic and acidic residues" evidence="1">
    <location>
        <begin position="561"/>
        <end position="579"/>
    </location>
</feature>
<accession>A0A161WAE6</accession>
<feature type="compositionally biased region" description="Pro residues" evidence="1">
    <location>
        <begin position="1"/>
        <end position="11"/>
    </location>
</feature>
<dbReference type="EMBL" id="LFIW01002504">
    <property type="protein sequence ID" value="KZL68463.1"/>
    <property type="molecule type" value="Genomic_DNA"/>
</dbReference>
<feature type="compositionally biased region" description="Polar residues" evidence="1">
    <location>
        <begin position="44"/>
        <end position="54"/>
    </location>
</feature>
<evidence type="ECO:0000313" key="4">
    <source>
        <dbReference type="Proteomes" id="UP000076584"/>
    </source>
</evidence>
<evidence type="ECO:0000313" key="3">
    <source>
        <dbReference type="EMBL" id="KZL68463.1"/>
    </source>
</evidence>
<reference evidence="3 4" key="1">
    <citation type="submission" date="2015-06" db="EMBL/GenBank/DDBJ databases">
        <title>Survival trade-offs in plant roots during colonization by closely related pathogenic and mutualistic fungi.</title>
        <authorList>
            <person name="Hacquard S."/>
            <person name="Kracher B."/>
            <person name="Hiruma K."/>
            <person name="Weinman A."/>
            <person name="Muench P."/>
            <person name="Garrido Oter R."/>
            <person name="Ver Loren van Themaat E."/>
            <person name="Dallerey J.-F."/>
            <person name="Damm U."/>
            <person name="Henrissat B."/>
            <person name="Lespinet O."/>
            <person name="Thon M."/>
            <person name="Kemen E."/>
            <person name="McHardy A.C."/>
            <person name="Schulze-Lefert P."/>
            <person name="O'Connell R.J."/>
        </authorList>
    </citation>
    <scope>NUCLEOTIDE SEQUENCE [LARGE SCALE GENOMIC DNA]</scope>
    <source>
        <strain evidence="3 4">MAFF 238704</strain>
    </source>
</reference>
<feature type="region of interest" description="Disordered" evidence="1">
    <location>
        <begin position="1"/>
        <end position="21"/>
    </location>
</feature>
<evidence type="ECO:0000256" key="1">
    <source>
        <dbReference type="SAM" id="MobiDB-lite"/>
    </source>
</evidence>
<sequence>MASLPISPPPSGGNKTFSDATRNLPNGGAIVTFQQIDKPRPASKDNTTTGSAPTSKVGTIGLSVLMQKCGISGDTGIKDVSMAKIKEGMYNIGLAKEFDIWSSPNSKLLDYDLSFLEYLDQVSQLARAPELCMQVYYGLRKDHDQQTVQDVYKSGNFVIKLIQIKSGKPQGVGSIRVMETLPDGTNSGDVDLERLRSQTLGGFRERIATMSQLISKHQFCLPDETPVPDTMLFKDYVDLLDETCPYESNVPAINLRFREIASPFVGGDKAKAALSALGINHQIQKDEVPAGLTSLALGAYSDKPQASLVTQEMLKVEMSQNASSPSSLDELQWSLVMKNCQVMHGWYTDTATNQIKMAPKPAFTLRPGLNLDYTPSRGGNGVSGISIADAIPNYGVTDGSKIDVVFVESDMRNSLVRNHFEKSSMDSKISMGYSGLGIAMGTGTNSEAQNSQSSERNKSAKRMIGKYMLPRVTLFLNADDLVPTREFADNVERIRKTKDVAEIRKFQRKFGQLFCHEVTLGGMLVSTKTLTDDELVEQDKKRDTFKHAIGLTVSSPVEVGADSKKETARGSDQNLDRSYKDSGDCVVFEAVGGNTILASK</sequence>
<gene>
    <name evidence="3" type="ORF">CI238_00125</name>
</gene>
<name>A0A161WAE6_COLIC</name>
<protein>
    <recommendedName>
        <fullName evidence="2">MACPF domain-containing protein</fullName>
    </recommendedName>
</protein>
<dbReference type="InterPro" id="IPR020864">
    <property type="entry name" value="MACPF"/>
</dbReference>
<comment type="caution">
    <text evidence="3">The sequence shown here is derived from an EMBL/GenBank/DDBJ whole genome shotgun (WGS) entry which is preliminary data.</text>
</comment>
<proteinExistence type="predicted"/>
<feature type="region of interest" description="Disordered" evidence="1">
    <location>
        <begin position="35"/>
        <end position="54"/>
    </location>
</feature>